<feature type="compositionally biased region" description="Polar residues" evidence="1">
    <location>
        <begin position="1"/>
        <end position="12"/>
    </location>
</feature>
<proteinExistence type="predicted"/>
<dbReference type="STRING" id="743718.Isova_0299"/>
<dbReference type="AlphaFoldDB" id="F6FSW0"/>
<evidence type="ECO:0000259" key="3">
    <source>
        <dbReference type="Pfam" id="PF13845"/>
    </source>
</evidence>
<name>F6FSW0_ISOV2</name>
<feature type="region of interest" description="Disordered" evidence="1">
    <location>
        <begin position="1"/>
        <end position="82"/>
    </location>
</feature>
<feature type="domain" description="Septum formation-related" evidence="3">
    <location>
        <begin position="137"/>
        <end position="237"/>
    </location>
</feature>
<dbReference type="Pfam" id="PF13845">
    <property type="entry name" value="Septum_form"/>
    <property type="match status" value="1"/>
</dbReference>
<feature type="transmembrane region" description="Helical" evidence="2">
    <location>
        <begin position="87"/>
        <end position="107"/>
    </location>
</feature>
<keyword evidence="2" id="KW-0472">Membrane</keyword>
<dbReference type="RefSeq" id="WP_013837496.1">
    <property type="nucleotide sequence ID" value="NC_015588.1"/>
</dbReference>
<keyword evidence="5" id="KW-1185">Reference proteome</keyword>
<organism evidence="5">
    <name type="scientific">Isoptericola variabilis (strain 225)</name>
    <dbReference type="NCBI Taxonomy" id="743718"/>
    <lineage>
        <taxon>Bacteria</taxon>
        <taxon>Bacillati</taxon>
        <taxon>Actinomycetota</taxon>
        <taxon>Actinomycetes</taxon>
        <taxon>Micrococcales</taxon>
        <taxon>Promicromonosporaceae</taxon>
        <taxon>Isoptericola</taxon>
    </lineage>
</organism>
<dbReference type="EMBL" id="CP002810">
    <property type="protein sequence ID" value="AEG43101.1"/>
    <property type="molecule type" value="Genomic_DNA"/>
</dbReference>
<dbReference type="Proteomes" id="UP000009236">
    <property type="component" value="Chromosome"/>
</dbReference>
<dbReference type="KEGG" id="iva:Isova_0299"/>
<dbReference type="HOGENOM" id="CLU_1136854_0_0_11"/>
<protein>
    <recommendedName>
        <fullName evidence="3">Septum formation-related domain-containing protein</fullName>
    </recommendedName>
</protein>
<keyword evidence="2" id="KW-0812">Transmembrane</keyword>
<evidence type="ECO:0000256" key="1">
    <source>
        <dbReference type="SAM" id="MobiDB-lite"/>
    </source>
</evidence>
<dbReference type="eggNOG" id="ENOG5031ZB7">
    <property type="taxonomic scope" value="Bacteria"/>
</dbReference>
<gene>
    <name evidence="4" type="ordered locus">Isova_0299</name>
</gene>
<evidence type="ECO:0000313" key="4">
    <source>
        <dbReference type="EMBL" id="AEG43101.1"/>
    </source>
</evidence>
<feature type="compositionally biased region" description="Low complexity" evidence="1">
    <location>
        <begin position="42"/>
        <end position="71"/>
    </location>
</feature>
<dbReference type="InterPro" id="IPR026004">
    <property type="entry name" value="Septum_form"/>
</dbReference>
<evidence type="ECO:0000313" key="5">
    <source>
        <dbReference type="Proteomes" id="UP000009236"/>
    </source>
</evidence>
<reference evidence="4 5" key="1">
    <citation type="submission" date="2011-05" db="EMBL/GenBank/DDBJ databases">
        <title>Complete sequence of Isoptericola variabilis 225.</title>
        <authorList>
            <consortium name="US DOE Joint Genome Institute"/>
            <person name="Lucas S."/>
            <person name="Han J."/>
            <person name="Lapidus A."/>
            <person name="Cheng J.-F."/>
            <person name="Goodwin L."/>
            <person name="Pitluck S."/>
            <person name="Peters L."/>
            <person name="Mikhailova N."/>
            <person name="Zeytun A."/>
            <person name="Han C."/>
            <person name="Tapia R."/>
            <person name="Land M."/>
            <person name="Hauser L."/>
            <person name="Kyrpides N."/>
            <person name="Ivanova N."/>
            <person name="Pagani I."/>
            <person name="Siebers A."/>
            <person name="Allgaier M."/>
            <person name="Thelen M."/>
            <person name="Hugenholtz P."/>
            <person name="Gladden J."/>
            <person name="Woyke T."/>
        </authorList>
    </citation>
    <scope>NUCLEOTIDE SEQUENCE [LARGE SCALE GENOMIC DNA]</scope>
    <source>
        <strain evidence="5">225</strain>
    </source>
</reference>
<accession>F6FSW0</accession>
<evidence type="ECO:0000256" key="2">
    <source>
        <dbReference type="SAM" id="Phobius"/>
    </source>
</evidence>
<sequence length="244" mass="24814">MSSEPSEPTFASPTPPGSLPPADLDRVHLPGPAPVPAHAPDDGTPAPYGDAAAAYGPPGAYGTPGAYAAPRGPSPSPSPRSRSRRRLAVAIVAVAVVAVLAAVVALVTQSARERSWEPLPATLEEPVRAQAVQLVLGSCVAELPDDGLVRGVQAVPCADPHEAQVVGRTDAAPDAVWPGDDAVAARTARGCGPDLLGPQARESGAADGLRYVVWVPSEDSWADGDRTGLCLAVSAEPRTGTLLE</sequence>
<keyword evidence="2" id="KW-1133">Transmembrane helix</keyword>